<keyword evidence="1 3" id="KW-0853">WD repeat</keyword>
<dbReference type="InterPro" id="IPR007111">
    <property type="entry name" value="NACHT_NTPase"/>
</dbReference>
<dbReference type="InterPro" id="IPR054471">
    <property type="entry name" value="GPIID_WHD"/>
</dbReference>
<evidence type="ECO:0000256" key="1">
    <source>
        <dbReference type="ARBA" id="ARBA00022574"/>
    </source>
</evidence>
<evidence type="ECO:0000313" key="6">
    <source>
        <dbReference type="Proteomes" id="UP000240883"/>
    </source>
</evidence>
<reference evidence="5 6" key="1">
    <citation type="journal article" date="2018" name="Front. Microbiol.">
        <title>Genome-Wide Analysis of Corynespora cassiicola Leaf Fall Disease Putative Effectors.</title>
        <authorList>
            <person name="Lopez D."/>
            <person name="Ribeiro S."/>
            <person name="Label P."/>
            <person name="Fumanal B."/>
            <person name="Venisse J.S."/>
            <person name="Kohler A."/>
            <person name="de Oliveira R.R."/>
            <person name="Labutti K."/>
            <person name="Lipzen A."/>
            <person name="Lail K."/>
            <person name="Bauer D."/>
            <person name="Ohm R.A."/>
            <person name="Barry K.W."/>
            <person name="Spatafora J."/>
            <person name="Grigoriev I.V."/>
            <person name="Martin F.M."/>
            <person name="Pujade-Renaud V."/>
        </authorList>
    </citation>
    <scope>NUCLEOTIDE SEQUENCE [LARGE SCALE GENOMIC DNA]</scope>
    <source>
        <strain evidence="5 6">Philippines</strain>
    </source>
</reference>
<name>A0A2T2N0S4_CORCC</name>
<proteinExistence type="predicted"/>
<dbReference type="InterPro" id="IPR020472">
    <property type="entry name" value="WD40_PAC1"/>
</dbReference>
<feature type="repeat" description="WD" evidence="3">
    <location>
        <begin position="832"/>
        <end position="873"/>
    </location>
</feature>
<dbReference type="Proteomes" id="UP000240883">
    <property type="component" value="Unassembled WGS sequence"/>
</dbReference>
<gene>
    <name evidence="5" type="ORF">BS50DRAFT_682489</name>
</gene>
<sequence>MAELMRLLRCSDTGDFGLPEAFVSHKTIPPYAILSHTWEEGQEVTFDDLVNGTGKDKTGYDKIRLCSQQAKRDGLQYFWVDTCCIDKSNPAELQKAINSMFRWYRNATKCYVYLRDVSTIEQKASDGALRYTWEPAFLQSRWFRRGWTLQELIAPASVDFFSREWQKLGGKQSLTQQIREVTGIPETALQGTAMFRFRVKERFSWIQSRDTTKEEDKAYALLGIFDIEMPLCYGEGYGNAFKRLQEEISKLNTCLQDLRSTDPQNDKKRIEDTKGGLLLESYRWVLENSDFQRWQKGTQSRLLWIKGDPGKGKTMLLCGILDELSTSLAETSLLSYFFCQATDLRINSATAVLRGLMFMLVNQQPSLISHLREKYDQMGKALFEDANAWVALSGIFASIVQDPNLKITHFVIDALDECVTDLPKLLDFIVQMSSTSSRVKWIMSSRNWPNIEERLERAEDEVRLSLELNADSVSTAVHSYITHKVSRLARDKKYSHQTKQAVLNYLYTNANNTFLWAALVCQNLSEMSRLNVVTKLKAFPPGLDSLYERMVQNINDSEDAGLCRQALGIVSAVYRPITLHELASLMEELDGTDEDSDSAREIISLCGSLLTIRDGTIYFVHQSAKDFLLKEASNTIFPSGGEVVHYAIFSRSLLAMSNTLRRDLYRLGALGYPIEQIHQPDPDPLVASRYSCIYWVDHLCDSIMGSATNNPESLQNGSIVDVFLRKKYLYWLEALSLCQSVSKGVASMAKLVALVQSREHAHLLVELVQDAYRFIMYFKVAIESAPLQVYVSALLLSPRRSLVKMLFQEEAPKWITIAPSIADDWSACLQTLEGHSYVVVSVAFSPDSQRLASASRDSTVKIWDPTSGKCLQTLESYSHVVMSVAFSPDSQRLASASWDKTVKIWDSTSGHCLQTLEGHSDWVTSVAFSPDSQRLASASEDKTVKIWGLTSGKCLQTISVDTPLYSIAFNADGSSLHTDMGTIAVNAPTALSSSNMTDITIAEQAQFKGVALSSDKVWITYNSRNIVWLPPEYRPSVSAVSGTRIGVGIETGRVWIFSVQSEE</sequence>
<evidence type="ECO:0000313" key="5">
    <source>
        <dbReference type="EMBL" id="PSN59031.1"/>
    </source>
</evidence>
<dbReference type="FunFam" id="3.40.50.300:FF:001638">
    <property type="entry name" value="NACHT and WD40 domain protein"/>
    <property type="match status" value="1"/>
</dbReference>
<dbReference type="Gene3D" id="3.40.50.300">
    <property type="entry name" value="P-loop containing nucleotide triphosphate hydrolases"/>
    <property type="match status" value="1"/>
</dbReference>
<dbReference type="SMART" id="SM00320">
    <property type="entry name" value="WD40"/>
    <property type="match status" value="3"/>
</dbReference>
<dbReference type="Pfam" id="PF24883">
    <property type="entry name" value="NPHP3_N"/>
    <property type="match status" value="1"/>
</dbReference>
<keyword evidence="2" id="KW-0677">Repeat</keyword>
<evidence type="ECO:0000256" key="2">
    <source>
        <dbReference type="ARBA" id="ARBA00022737"/>
    </source>
</evidence>
<dbReference type="InterPro" id="IPR015943">
    <property type="entry name" value="WD40/YVTN_repeat-like_dom_sf"/>
</dbReference>
<dbReference type="PANTHER" id="PTHR10622">
    <property type="entry name" value="HET DOMAIN-CONTAINING PROTEIN"/>
    <property type="match status" value="1"/>
</dbReference>
<dbReference type="STRING" id="1448308.A0A2T2N0S4"/>
<organism evidence="5 6">
    <name type="scientific">Corynespora cassiicola Philippines</name>
    <dbReference type="NCBI Taxonomy" id="1448308"/>
    <lineage>
        <taxon>Eukaryota</taxon>
        <taxon>Fungi</taxon>
        <taxon>Dikarya</taxon>
        <taxon>Ascomycota</taxon>
        <taxon>Pezizomycotina</taxon>
        <taxon>Dothideomycetes</taxon>
        <taxon>Pleosporomycetidae</taxon>
        <taxon>Pleosporales</taxon>
        <taxon>Corynesporascaceae</taxon>
        <taxon>Corynespora</taxon>
    </lineage>
</organism>
<dbReference type="InterPro" id="IPR010730">
    <property type="entry name" value="HET"/>
</dbReference>
<dbReference type="SUPFAM" id="SSF50978">
    <property type="entry name" value="WD40 repeat-like"/>
    <property type="match status" value="1"/>
</dbReference>
<feature type="domain" description="NACHT" evidence="4">
    <location>
        <begin position="301"/>
        <end position="522"/>
    </location>
</feature>
<protein>
    <recommendedName>
        <fullName evidence="4">NACHT domain-containing protein</fullName>
    </recommendedName>
</protein>
<dbReference type="InterPro" id="IPR027417">
    <property type="entry name" value="P-loop_NTPase"/>
</dbReference>
<dbReference type="PROSITE" id="PS50837">
    <property type="entry name" value="NACHT"/>
    <property type="match status" value="1"/>
</dbReference>
<dbReference type="Pfam" id="PF22939">
    <property type="entry name" value="WHD_GPIID"/>
    <property type="match status" value="1"/>
</dbReference>
<keyword evidence="6" id="KW-1185">Reference proteome</keyword>
<dbReference type="InterPro" id="IPR001680">
    <property type="entry name" value="WD40_rpt"/>
</dbReference>
<evidence type="ECO:0000259" key="4">
    <source>
        <dbReference type="PROSITE" id="PS50837"/>
    </source>
</evidence>
<dbReference type="AlphaFoldDB" id="A0A2T2N0S4"/>
<dbReference type="Pfam" id="PF06985">
    <property type="entry name" value="HET"/>
    <property type="match status" value="1"/>
</dbReference>
<dbReference type="PRINTS" id="PR00320">
    <property type="entry name" value="GPROTEINBRPT"/>
</dbReference>
<dbReference type="OrthoDB" id="538223at2759"/>
<dbReference type="PANTHER" id="PTHR10622:SF13">
    <property type="entry name" value="NACHT DOMAIN-CONTAINING PROTEIN"/>
    <property type="match status" value="1"/>
</dbReference>
<dbReference type="EMBL" id="KZ678170">
    <property type="protein sequence ID" value="PSN59031.1"/>
    <property type="molecule type" value="Genomic_DNA"/>
</dbReference>
<feature type="repeat" description="WD" evidence="3">
    <location>
        <begin position="874"/>
        <end position="915"/>
    </location>
</feature>
<dbReference type="Pfam" id="PF00400">
    <property type="entry name" value="WD40"/>
    <property type="match status" value="3"/>
</dbReference>
<feature type="repeat" description="WD" evidence="3">
    <location>
        <begin position="916"/>
        <end position="957"/>
    </location>
</feature>
<dbReference type="CDD" id="cd00200">
    <property type="entry name" value="WD40"/>
    <property type="match status" value="1"/>
</dbReference>
<dbReference type="PROSITE" id="PS50082">
    <property type="entry name" value="WD_REPEATS_2"/>
    <property type="match status" value="3"/>
</dbReference>
<evidence type="ECO:0000256" key="3">
    <source>
        <dbReference type="PROSITE-ProRule" id="PRU00221"/>
    </source>
</evidence>
<dbReference type="PROSITE" id="PS50294">
    <property type="entry name" value="WD_REPEATS_REGION"/>
    <property type="match status" value="3"/>
</dbReference>
<accession>A0A2T2N0S4</accession>
<dbReference type="Gene3D" id="2.130.10.10">
    <property type="entry name" value="YVTN repeat-like/Quinoprotein amine dehydrogenase"/>
    <property type="match status" value="2"/>
</dbReference>
<dbReference type="InterPro" id="IPR036322">
    <property type="entry name" value="WD40_repeat_dom_sf"/>
</dbReference>
<dbReference type="InterPro" id="IPR056884">
    <property type="entry name" value="NPHP3-like_N"/>
</dbReference>